<dbReference type="SUPFAM" id="SSF52540">
    <property type="entry name" value="P-loop containing nucleoside triphosphate hydrolases"/>
    <property type="match status" value="1"/>
</dbReference>
<evidence type="ECO:0000256" key="6">
    <source>
        <dbReference type="ARBA" id="ARBA00022840"/>
    </source>
</evidence>
<protein>
    <recommendedName>
        <fullName evidence="9">DNA 5'-3' helicase</fullName>
        <ecNumber evidence="9">5.6.2.3</ecNumber>
    </recommendedName>
</protein>
<evidence type="ECO:0000259" key="12">
    <source>
        <dbReference type="PROSITE" id="PS50162"/>
    </source>
</evidence>
<dbReference type="PANTHER" id="PTHR30153:SF2">
    <property type="entry name" value="REPLICATIVE DNA HELICASE"/>
    <property type="match status" value="1"/>
</dbReference>
<comment type="caution">
    <text evidence="14">The sequence shown here is derived from an EMBL/GenBank/DDBJ whole genome shotgun (WGS) entry which is preliminary data.</text>
</comment>
<evidence type="ECO:0000256" key="4">
    <source>
        <dbReference type="ARBA" id="ARBA00022801"/>
    </source>
</evidence>
<dbReference type="PROSITE" id="PS50162">
    <property type="entry name" value="RECA_2"/>
    <property type="match status" value="1"/>
</dbReference>
<name>A0ABV9SFM1_9PSEU</name>
<keyword evidence="6" id="KW-0067">ATP-binding</keyword>
<keyword evidence="5 14" id="KW-0347">Helicase</keyword>
<keyword evidence="15" id="KW-1185">Reference proteome</keyword>
<dbReference type="Pfam" id="PF00772">
    <property type="entry name" value="DnaB"/>
    <property type="match status" value="1"/>
</dbReference>
<dbReference type="PROSITE" id="PS51199">
    <property type="entry name" value="SF4_HELICASE"/>
    <property type="match status" value="1"/>
</dbReference>
<keyword evidence="3" id="KW-0547">Nucleotide-binding</keyword>
<feature type="region of interest" description="Disordered" evidence="11">
    <location>
        <begin position="1"/>
        <end position="29"/>
    </location>
</feature>
<dbReference type="InterPro" id="IPR036185">
    <property type="entry name" value="DNA_heli_DnaB-like_N_sf"/>
</dbReference>
<dbReference type="InterPro" id="IPR020588">
    <property type="entry name" value="RecA_ATP-bd"/>
</dbReference>
<dbReference type="Gene3D" id="1.10.860.10">
    <property type="entry name" value="DNAb Helicase, Chain A"/>
    <property type="match status" value="1"/>
</dbReference>
<dbReference type="InterPro" id="IPR016136">
    <property type="entry name" value="DNA_helicase_N/primase_C"/>
</dbReference>
<evidence type="ECO:0000259" key="13">
    <source>
        <dbReference type="PROSITE" id="PS51199"/>
    </source>
</evidence>
<evidence type="ECO:0000256" key="2">
    <source>
        <dbReference type="ARBA" id="ARBA00022705"/>
    </source>
</evidence>
<evidence type="ECO:0000256" key="8">
    <source>
        <dbReference type="ARBA" id="ARBA00023235"/>
    </source>
</evidence>
<keyword evidence="7" id="KW-0238">DNA-binding</keyword>
<dbReference type="EMBL" id="JBHSIS010000038">
    <property type="protein sequence ID" value="MFC4859504.1"/>
    <property type="molecule type" value="Genomic_DNA"/>
</dbReference>
<evidence type="ECO:0000256" key="9">
    <source>
        <dbReference type="ARBA" id="ARBA00044969"/>
    </source>
</evidence>
<dbReference type="RefSeq" id="WP_378062625.1">
    <property type="nucleotide sequence ID" value="NZ_JBHSIS010000038.1"/>
</dbReference>
<dbReference type="Gene3D" id="3.40.50.300">
    <property type="entry name" value="P-loop containing nucleotide triphosphate hydrolases"/>
    <property type="match status" value="1"/>
</dbReference>
<evidence type="ECO:0000256" key="5">
    <source>
        <dbReference type="ARBA" id="ARBA00022806"/>
    </source>
</evidence>
<evidence type="ECO:0000256" key="3">
    <source>
        <dbReference type="ARBA" id="ARBA00022741"/>
    </source>
</evidence>
<dbReference type="InterPro" id="IPR007694">
    <property type="entry name" value="DNA_helicase_DnaB-like_C"/>
</dbReference>
<feature type="domain" description="RecA family profile 1" evidence="12">
    <location>
        <begin position="205"/>
        <end position="387"/>
    </location>
</feature>
<keyword evidence="4" id="KW-0378">Hydrolase</keyword>
<comment type="similarity">
    <text evidence="1">Belongs to the helicase family. DnaB subfamily.</text>
</comment>
<evidence type="ECO:0000256" key="11">
    <source>
        <dbReference type="SAM" id="MobiDB-lite"/>
    </source>
</evidence>
<organism evidence="14 15">
    <name type="scientific">Actinophytocola glycyrrhizae</name>
    <dbReference type="NCBI Taxonomy" id="2044873"/>
    <lineage>
        <taxon>Bacteria</taxon>
        <taxon>Bacillati</taxon>
        <taxon>Actinomycetota</taxon>
        <taxon>Actinomycetes</taxon>
        <taxon>Pseudonocardiales</taxon>
        <taxon>Pseudonocardiaceae</taxon>
    </lineage>
</organism>
<dbReference type="Pfam" id="PF03796">
    <property type="entry name" value="DnaB_C"/>
    <property type="match status" value="1"/>
</dbReference>
<keyword evidence="2" id="KW-0235">DNA replication</keyword>
<gene>
    <name evidence="14" type="ORF">ACFPCV_38945</name>
</gene>
<keyword evidence="8" id="KW-0413">Isomerase</keyword>
<evidence type="ECO:0000256" key="10">
    <source>
        <dbReference type="ARBA" id="ARBA00048954"/>
    </source>
</evidence>
<dbReference type="EC" id="5.6.2.3" evidence="9"/>
<dbReference type="SUPFAM" id="SSF48024">
    <property type="entry name" value="N-terminal domain of DnaB helicase"/>
    <property type="match status" value="1"/>
</dbReference>
<reference evidence="15" key="1">
    <citation type="journal article" date="2019" name="Int. J. Syst. Evol. Microbiol.">
        <title>The Global Catalogue of Microorganisms (GCM) 10K type strain sequencing project: providing services to taxonomists for standard genome sequencing and annotation.</title>
        <authorList>
            <consortium name="The Broad Institute Genomics Platform"/>
            <consortium name="The Broad Institute Genome Sequencing Center for Infectious Disease"/>
            <person name="Wu L."/>
            <person name="Ma J."/>
        </authorList>
    </citation>
    <scope>NUCLEOTIDE SEQUENCE [LARGE SCALE GENOMIC DNA]</scope>
    <source>
        <strain evidence="15">ZS-22-S1</strain>
    </source>
</reference>
<evidence type="ECO:0000313" key="15">
    <source>
        <dbReference type="Proteomes" id="UP001595859"/>
    </source>
</evidence>
<feature type="domain" description="SF4 helicase" evidence="13">
    <location>
        <begin position="202"/>
        <end position="470"/>
    </location>
</feature>
<evidence type="ECO:0000313" key="14">
    <source>
        <dbReference type="EMBL" id="MFC4859504.1"/>
    </source>
</evidence>
<dbReference type="GO" id="GO:0004386">
    <property type="term" value="F:helicase activity"/>
    <property type="evidence" value="ECO:0007669"/>
    <property type="project" value="UniProtKB-KW"/>
</dbReference>
<dbReference type="InterPro" id="IPR007693">
    <property type="entry name" value="DNA_helicase_DnaB-like_N"/>
</dbReference>
<accession>A0ABV9SFM1</accession>
<proteinExistence type="inferred from homology"/>
<dbReference type="InterPro" id="IPR027417">
    <property type="entry name" value="P-loop_NTPase"/>
</dbReference>
<dbReference type="PANTHER" id="PTHR30153">
    <property type="entry name" value="REPLICATIVE DNA HELICASE DNAB"/>
    <property type="match status" value="1"/>
</dbReference>
<evidence type="ECO:0000256" key="1">
    <source>
        <dbReference type="ARBA" id="ARBA00008428"/>
    </source>
</evidence>
<dbReference type="Proteomes" id="UP001595859">
    <property type="component" value="Unassembled WGS sequence"/>
</dbReference>
<evidence type="ECO:0000256" key="7">
    <source>
        <dbReference type="ARBA" id="ARBA00023125"/>
    </source>
</evidence>
<comment type="catalytic activity">
    <reaction evidence="10">
        <text>ATP + H2O = ADP + phosphate + H(+)</text>
        <dbReference type="Rhea" id="RHEA:13065"/>
        <dbReference type="ChEBI" id="CHEBI:15377"/>
        <dbReference type="ChEBI" id="CHEBI:15378"/>
        <dbReference type="ChEBI" id="CHEBI:30616"/>
        <dbReference type="ChEBI" id="CHEBI:43474"/>
        <dbReference type="ChEBI" id="CHEBI:456216"/>
        <dbReference type="EC" id="5.6.2.3"/>
    </reaction>
</comment>
<sequence>MTTSSAPSEGASAHDGDNSGVENSDGVGLPHDIVAEQSTLGGMLLSTDAIADVVEVLHPRDLYRGAHRAIYDTILDLYSRHEPVNTTTVAQAIEKQGGLDGIGGASYLQTLAATVPVVAHTGHYAQIVAEKAVLRRLVEAGTEIARLGKHADSETDVDVARIVDQARARLDEVAPHHATEDFPELFELLQPAMDQLDAIASRGGNTLNIPTGFADLDAVTSGLSRGSLTIIGAHPGVGASTLALNFVRTAAVRHGIPAAYLSLDNPVDAVTQRLLSAEAKIRLTDMRSGRMSDDDWTRLARRMTEISEAPIVISRPEHMDITALTKAITELTAQKGVQLIVVDPLHLVTARRDLPYENREREIAEITRRLKRLALDTNIAIIATAQLSTNPGPRQPTPPRPSLADLRDSGTIAHVADYVLFINRPDAWERDDPRAGEADLILAKHRHGPTATIVAAHQLHYSRFADLAQR</sequence>